<sequence length="596" mass="69087">MLKILCSWLILVGTNSAELDWWETSVIYQIYPWSFKDSNGDGIGDLNGIYEKLDYIKDLGVDVVWIQPVYRSPMIDMGYDPISMREIDPIFGTMDEMKRLIQGVHERDLKVLMDFVPNHRSIESEWFRRSVEREDPYTDYFIWHDGRPVNGTHRVEPNNWISRFTDRSAWAWNEKRQQYYFHHFSEEQPDLNLRNPKVQEEMESLFRFWLDLGADGFRVDAIPYLFEADHLRDEPEINATNNSPNWYKKSHIYTMRQPESLQIVQAWRQFLDSYKKRDGKTRLLAVEDTGSIEGIIPLFGNESHPGAHYPFNFGLLRLDYTMNVTTLDKTIHDFVDQLPINRLPNWMTESHDLWRVSSRFGTDAVDAFNMLNLLLPGSACVYYGSEIGLEESMVRRDQSTKNAAFSVLPLNRDILRGPMPWDDTKNGGFTTAKKPWLPLSSKYWLENVKKQKQEPKSHLNVFKRLAALRKTPIAKYGDLKTHVVNTWTYLFTRSANNHTIAVVINLGSESEKICSEDSNFGLPEMMFVHTGSLNSGFEAGEKIRVVSSTMQSCAELRPKAGLVMTTYRSNGMVWSLALWHLLLGIGLSTLWQSGIY</sequence>
<evidence type="ECO:0000259" key="7">
    <source>
        <dbReference type="SMART" id="SM00642"/>
    </source>
</evidence>
<feature type="chain" id="PRO_5040245979" description="alpha-glucosidase" evidence="6">
    <location>
        <begin position="17"/>
        <end position="596"/>
    </location>
</feature>
<dbReference type="GO" id="GO:0004558">
    <property type="term" value="F:alpha-1,4-glucosidase activity"/>
    <property type="evidence" value="ECO:0007669"/>
    <property type="project" value="UniProtKB-EC"/>
</dbReference>
<reference evidence="8" key="1">
    <citation type="submission" date="2021-12" db="EMBL/GenBank/DDBJ databases">
        <authorList>
            <person name="King R."/>
        </authorList>
    </citation>
    <scope>NUCLEOTIDE SEQUENCE</scope>
</reference>
<comment type="similarity">
    <text evidence="2">Belongs to the glycosyl hydrolase 13 family.</text>
</comment>
<proteinExistence type="inferred from homology"/>
<dbReference type="GO" id="GO:0005975">
    <property type="term" value="P:carbohydrate metabolic process"/>
    <property type="evidence" value="ECO:0007669"/>
    <property type="project" value="InterPro"/>
</dbReference>
<evidence type="ECO:0000256" key="2">
    <source>
        <dbReference type="ARBA" id="ARBA00008061"/>
    </source>
</evidence>
<evidence type="ECO:0000313" key="9">
    <source>
        <dbReference type="Proteomes" id="UP001152759"/>
    </source>
</evidence>
<dbReference type="Proteomes" id="UP001152759">
    <property type="component" value="Chromosome 6"/>
</dbReference>
<dbReference type="AlphaFoldDB" id="A0A9P0F588"/>
<comment type="catalytic activity">
    <reaction evidence="1">
        <text>Hydrolysis of terminal, non-reducing (1-&gt;4)-linked alpha-D-glucose residues with release of alpha-D-glucose.</text>
        <dbReference type="EC" id="3.2.1.20"/>
    </reaction>
</comment>
<dbReference type="InterPro" id="IPR045857">
    <property type="entry name" value="O16G_dom_2"/>
</dbReference>
<dbReference type="PANTHER" id="PTHR10357">
    <property type="entry name" value="ALPHA-AMYLASE FAMILY MEMBER"/>
    <property type="match status" value="1"/>
</dbReference>
<organism evidence="8 9">
    <name type="scientific">Bemisia tabaci</name>
    <name type="common">Sweetpotato whitefly</name>
    <name type="synonym">Aleurodes tabaci</name>
    <dbReference type="NCBI Taxonomy" id="7038"/>
    <lineage>
        <taxon>Eukaryota</taxon>
        <taxon>Metazoa</taxon>
        <taxon>Ecdysozoa</taxon>
        <taxon>Arthropoda</taxon>
        <taxon>Hexapoda</taxon>
        <taxon>Insecta</taxon>
        <taxon>Pterygota</taxon>
        <taxon>Neoptera</taxon>
        <taxon>Paraneoptera</taxon>
        <taxon>Hemiptera</taxon>
        <taxon>Sternorrhyncha</taxon>
        <taxon>Aleyrodoidea</taxon>
        <taxon>Aleyrodidae</taxon>
        <taxon>Aleyrodinae</taxon>
        <taxon>Bemisia</taxon>
    </lineage>
</organism>
<dbReference type="SMART" id="SM00642">
    <property type="entry name" value="Aamy"/>
    <property type="match status" value="1"/>
</dbReference>
<accession>A0A9P0F588</accession>
<dbReference type="Pfam" id="PF00128">
    <property type="entry name" value="Alpha-amylase"/>
    <property type="match status" value="1"/>
</dbReference>
<evidence type="ECO:0000256" key="3">
    <source>
        <dbReference type="ARBA" id="ARBA00012741"/>
    </source>
</evidence>
<evidence type="ECO:0000256" key="4">
    <source>
        <dbReference type="ARBA" id="ARBA00023180"/>
    </source>
</evidence>
<dbReference type="FunFam" id="3.90.400.10:FF:000001">
    <property type="entry name" value="Maltase A3, isoform A"/>
    <property type="match status" value="1"/>
</dbReference>
<keyword evidence="6" id="KW-0732">Signal</keyword>
<feature type="signal peptide" evidence="6">
    <location>
        <begin position="1"/>
        <end position="16"/>
    </location>
</feature>
<evidence type="ECO:0000256" key="1">
    <source>
        <dbReference type="ARBA" id="ARBA00001657"/>
    </source>
</evidence>
<name>A0A9P0F588_BEMTA</name>
<dbReference type="InterPro" id="IPR017853">
    <property type="entry name" value="GH"/>
</dbReference>
<dbReference type="SUPFAM" id="SSF51445">
    <property type="entry name" value="(Trans)glycosidases"/>
    <property type="match status" value="1"/>
</dbReference>
<keyword evidence="4" id="KW-0325">Glycoprotein</keyword>
<protein>
    <recommendedName>
        <fullName evidence="3">alpha-glucosidase</fullName>
        <ecNumber evidence="3">3.2.1.20</ecNumber>
    </recommendedName>
</protein>
<feature type="domain" description="Glycosyl hydrolase family 13 catalytic" evidence="7">
    <location>
        <begin position="29"/>
        <end position="416"/>
    </location>
</feature>
<dbReference type="Gene3D" id="3.90.400.10">
    <property type="entry name" value="Oligo-1,6-glucosidase, Domain 2"/>
    <property type="match status" value="1"/>
</dbReference>
<dbReference type="EC" id="3.2.1.20" evidence="3"/>
<evidence type="ECO:0000256" key="5">
    <source>
        <dbReference type="ARBA" id="ARBA00023295"/>
    </source>
</evidence>
<dbReference type="EMBL" id="OU963867">
    <property type="protein sequence ID" value="CAH0392551.1"/>
    <property type="molecule type" value="Genomic_DNA"/>
</dbReference>
<keyword evidence="5" id="KW-0378">Hydrolase</keyword>
<evidence type="ECO:0000256" key="6">
    <source>
        <dbReference type="SAM" id="SignalP"/>
    </source>
</evidence>
<keyword evidence="9" id="KW-1185">Reference proteome</keyword>
<keyword evidence="5" id="KW-0326">Glycosidase</keyword>
<evidence type="ECO:0000313" key="8">
    <source>
        <dbReference type="EMBL" id="CAH0392551.1"/>
    </source>
</evidence>
<gene>
    <name evidence="8" type="ORF">BEMITA_LOCUS11060</name>
</gene>
<dbReference type="PANTHER" id="PTHR10357:SF179">
    <property type="entry name" value="NEUTRAL AND BASIC AMINO ACID TRANSPORT PROTEIN RBAT"/>
    <property type="match status" value="1"/>
</dbReference>
<dbReference type="InterPro" id="IPR006047">
    <property type="entry name" value="GH13_cat_dom"/>
</dbReference>
<dbReference type="Gene3D" id="3.20.20.80">
    <property type="entry name" value="Glycosidases"/>
    <property type="match status" value="1"/>
</dbReference>